<reference evidence="5 6" key="1">
    <citation type="submission" date="2018-07" db="EMBL/GenBank/DDBJ databases">
        <title>Brachybacteriurn paraconglorneratum KCTC 9916.</title>
        <authorList>
            <person name="Li Y."/>
        </authorList>
    </citation>
    <scope>NUCLEOTIDE SEQUENCE [LARGE SCALE GENOMIC DNA]</scope>
    <source>
        <strain evidence="5 6">KCTC 9916</strain>
    </source>
</reference>
<dbReference type="InterPro" id="IPR003439">
    <property type="entry name" value="ABC_transporter-like_ATP-bd"/>
</dbReference>
<dbReference type="InterPro" id="IPR015854">
    <property type="entry name" value="ABC_transpr_LolD-like"/>
</dbReference>
<dbReference type="PROSITE" id="PS50893">
    <property type="entry name" value="ABC_TRANSPORTER_2"/>
    <property type="match status" value="1"/>
</dbReference>
<dbReference type="Pfam" id="PF00005">
    <property type="entry name" value="ABC_tran"/>
    <property type="match status" value="1"/>
</dbReference>
<proteinExistence type="predicted"/>
<organism evidence="5 6">
    <name type="scientific">Brachybacterium paraconglomeratum</name>
    <dbReference type="NCBI Taxonomy" id="173362"/>
    <lineage>
        <taxon>Bacteria</taxon>
        <taxon>Bacillati</taxon>
        <taxon>Actinomycetota</taxon>
        <taxon>Actinomycetes</taxon>
        <taxon>Micrococcales</taxon>
        <taxon>Dermabacteraceae</taxon>
        <taxon>Brachybacterium</taxon>
    </lineage>
</organism>
<dbReference type="InterPro" id="IPR003593">
    <property type="entry name" value="AAA+_ATPase"/>
</dbReference>
<evidence type="ECO:0000256" key="1">
    <source>
        <dbReference type="ARBA" id="ARBA00022448"/>
    </source>
</evidence>
<evidence type="ECO:0000259" key="4">
    <source>
        <dbReference type="PROSITE" id="PS50893"/>
    </source>
</evidence>
<dbReference type="EMBL" id="QOCI01000001">
    <property type="protein sequence ID" value="RRR20465.1"/>
    <property type="molecule type" value="Genomic_DNA"/>
</dbReference>
<dbReference type="GO" id="GO:0005524">
    <property type="term" value="F:ATP binding"/>
    <property type="evidence" value="ECO:0007669"/>
    <property type="project" value="UniProtKB-KW"/>
</dbReference>
<keyword evidence="6" id="KW-1185">Reference proteome</keyword>
<name>A0A426SQN7_9MICO</name>
<dbReference type="PANTHER" id="PTHR24220">
    <property type="entry name" value="IMPORT ATP-BINDING PROTEIN"/>
    <property type="match status" value="1"/>
</dbReference>
<dbReference type="InterPro" id="IPR017911">
    <property type="entry name" value="MacB-like_ATP-bd"/>
</dbReference>
<feature type="domain" description="ABC transporter" evidence="4">
    <location>
        <begin position="18"/>
        <end position="248"/>
    </location>
</feature>
<dbReference type="InterPro" id="IPR027417">
    <property type="entry name" value="P-loop_NTPase"/>
</dbReference>
<dbReference type="CDD" id="cd03255">
    <property type="entry name" value="ABC_MJ0796_LolCDE_FtsE"/>
    <property type="match status" value="1"/>
</dbReference>
<dbReference type="GO" id="GO:0005886">
    <property type="term" value="C:plasma membrane"/>
    <property type="evidence" value="ECO:0007669"/>
    <property type="project" value="TreeGrafter"/>
</dbReference>
<evidence type="ECO:0000256" key="3">
    <source>
        <dbReference type="ARBA" id="ARBA00022840"/>
    </source>
</evidence>
<dbReference type="Proteomes" id="UP000274327">
    <property type="component" value="Unassembled WGS sequence"/>
</dbReference>
<accession>A0A426SQN7</accession>
<dbReference type="SMART" id="SM00382">
    <property type="entry name" value="AAA"/>
    <property type="match status" value="1"/>
</dbReference>
<evidence type="ECO:0000313" key="6">
    <source>
        <dbReference type="Proteomes" id="UP000274327"/>
    </source>
</evidence>
<keyword evidence="1" id="KW-0813">Transport</keyword>
<dbReference type="InterPro" id="IPR017871">
    <property type="entry name" value="ABC_transporter-like_CS"/>
</dbReference>
<dbReference type="GO" id="GO:0022857">
    <property type="term" value="F:transmembrane transporter activity"/>
    <property type="evidence" value="ECO:0007669"/>
    <property type="project" value="TreeGrafter"/>
</dbReference>
<dbReference type="RefSeq" id="WP_126984840.1">
    <property type="nucleotide sequence ID" value="NZ_JALXWX010000022.1"/>
</dbReference>
<evidence type="ECO:0000256" key="2">
    <source>
        <dbReference type="ARBA" id="ARBA00022741"/>
    </source>
</evidence>
<dbReference type="PANTHER" id="PTHR24220:SF685">
    <property type="entry name" value="ABC TRANSPORTER RELATED"/>
    <property type="match status" value="1"/>
</dbReference>
<sequence length="253" mass="26517">MTPDPSFPPRLGTSEPVVTARALGKTYGSGPTARTVLADVHLEIRPGSFTAIIGPSGSGKSTLLCCLAGLESAARGAVELLGVDPARCRAGRMSRLYRREIGFVFQDYQLVPYLDARRNAALPGLLDRRRDALAAADEALGALGLSEHASTPAARLSGGQQQRVALARVLAGRPSVVFADEPTGALDRASSAVVLEELRARADAGAAVVLVTHDPEAAARADRIVALRDGRVQSEHGRSTALDLAVHMAEEGR</sequence>
<dbReference type="AlphaFoldDB" id="A0A426SQN7"/>
<dbReference type="PROSITE" id="PS00211">
    <property type="entry name" value="ABC_TRANSPORTER_1"/>
    <property type="match status" value="1"/>
</dbReference>
<comment type="caution">
    <text evidence="5">The sequence shown here is derived from an EMBL/GenBank/DDBJ whole genome shotgun (WGS) entry which is preliminary data.</text>
</comment>
<gene>
    <name evidence="5" type="ORF">DS079_03500</name>
</gene>
<protein>
    <submittedName>
        <fullName evidence="5">ABC transporter ATP-binding protein</fullName>
    </submittedName>
</protein>
<dbReference type="Gene3D" id="3.40.50.300">
    <property type="entry name" value="P-loop containing nucleotide triphosphate hydrolases"/>
    <property type="match status" value="1"/>
</dbReference>
<keyword evidence="3 5" id="KW-0067">ATP-binding</keyword>
<evidence type="ECO:0000313" key="5">
    <source>
        <dbReference type="EMBL" id="RRR20465.1"/>
    </source>
</evidence>
<dbReference type="GO" id="GO:0016887">
    <property type="term" value="F:ATP hydrolysis activity"/>
    <property type="evidence" value="ECO:0007669"/>
    <property type="project" value="InterPro"/>
</dbReference>
<dbReference type="SUPFAM" id="SSF52540">
    <property type="entry name" value="P-loop containing nucleoside triphosphate hydrolases"/>
    <property type="match status" value="1"/>
</dbReference>
<keyword evidence="2" id="KW-0547">Nucleotide-binding</keyword>
<dbReference type="GeneID" id="78120094"/>